<dbReference type="PATRIC" id="fig|480391.4.peg.1184"/>
<proteinExistence type="predicted"/>
<comment type="caution">
    <text evidence="1">The sequence shown here is derived from an EMBL/GenBank/DDBJ whole genome shotgun (WGS) entry which is preliminary data.</text>
</comment>
<organism evidence="1 2">
    <name type="scientific">Pediococcus argentinicus</name>
    <dbReference type="NCBI Taxonomy" id="480391"/>
    <lineage>
        <taxon>Bacteria</taxon>
        <taxon>Bacillati</taxon>
        <taxon>Bacillota</taxon>
        <taxon>Bacilli</taxon>
        <taxon>Lactobacillales</taxon>
        <taxon>Lactobacillaceae</taxon>
        <taxon>Pediococcus</taxon>
    </lineage>
</organism>
<protein>
    <submittedName>
        <fullName evidence="1">Uncharacterized protein</fullName>
    </submittedName>
</protein>
<keyword evidence="2" id="KW-1185">Reference proteome</keyword>
<dbReference type="Proteomes" id="UP000051249">
    <property type="component" value="Unassembled WGS sequence"/>
</dbReference>
<name>A0A0R2NEP7_9LACO</name>
<gene>
    <name evidence="1" type="ORF">IV88_GL001166</name>
</gene>
<dbReference type="AlphaFoldDB" id="A0A0R2NEP7"/>
<dbReference type="EMBL" id="JQCQ01000038">
    <property type="protein sequence ID" value="KRO22381.1"/>
    <property type="molecule type" value="Genomic_DNA"/>
</dbReference>
<evidence type="ECO:0000313" key="2">
    <source>
        <dbReference type="Proteomes" id="UP000051249"/>
    </source>
</evidence>
<evidence type="ECO:0000313" key="1">
    <source>
        <dbReference type="EMBL" id="KRO22381.1"/>
    </source>
</evidence>
<sequence length="80" mass="9252">MDVKIKINKEDYADAKNYIEAKFGIEYDDYIRLITKAMAHNPRDETPNSEVQKMIDDITSGKVKGQTVRNKKDIFNSLDL</sequence>
<dbReference type="RefSeq" id="WP_057800354.1">
    <property type="nucleotide sequence ID" value="NZ_BJZZ01000039.1"/>
</dbReference>
<reference evidence="1 2" key="1">
    <citation type="journal article" date="2015" name="Genome Announc.">
        <title>Expanding the biotechnology potential of lactobacilli through comparative genomics of 213 strains and associated genera.</title>
        <authorList>
            <person name="Sun Z."/>
            <person name="Harris H.M."/>
            <person name="McCann A."/>
            <person name="Guo C."/>
            <person name="Argimon S."/>
            <person name="Zhang W."/>
            <person name="Yang X."/>
            <person name="Jeffery I.B."/>
            <person name="Cooney J.C."/>
            <person name="Kagawa T.F."/>
            <person name="Liu W."/>
            <person name="Song Y."/>
            <person name="Salvetti E."/>
            <person name="Wrobel A."/>
            <person name="Rasinkangas P."/>
            <person name="Parkhill J."/>
            <person name="Rea M.C."/>
            <person name="O'Sullivan O."/>
            <person name="Ritari J."/>
            <person name="Douillard F.P."/>
            <person name="Paul Ross R."/>
            <person name="Yang R."/>
            <person name="Briner A.E."/>
            <person name="Felis G.E."/>
            <person name="de Vos W.M."/>
            <person name="Barrangou R."/>
            <person name="Klaenhammer T.R."/>
            <person name="Caufield P.W."/>
            <person name="Cui Y."/>
            <person name="Zhang H."/>
            <person name="O'Toole P.W."/>
        </authorList>
    </citation>
    <scope>NUCLEOTIDE SEQUENCE [LARGE SCALE GENOMIC DNA]</scope>
    <source>
        <strain evidence="1 2">DSM 23026</strain>
    </source>
</reference>
<accession>A0A0R2NEP7</accession>